<proteinExistence type="predicted"/>
<evidence type="ECO:0000313" key="2">
    <source>
        <dbReference type="EMBL" id="MDT0570989.1"/>
    </source>
</evidence>
<sequence length="43" mass="4879">MDVLRQLHLRSQRLLRTSLDGLGSRNTEPLLESVPHADAPRND</sequence>
<feature type="region of interest" description="Disordered" evidence="1">
    <location>
        <begin position="19"/>
        <end position="43"/>
    </location>
</feature>
<evidence type="ECO:0000313" key="3">
    <source>
        <dbReference type="Proteomes" id="UP001180737"/>
    </source>
</evidence>
<name>A0ABU2Z5Q0_9ACTN</name>
<gene>
    <name evidence="2" type="ORF">RM704_26595</name>
</gene>
<dbReference type="EMBL" id="JAVRFJ010000025">
    <property type="protein sequence ID" value="MDT0570989.1"/>
    <property type="molecule type" value="Genomic_DNA"/>
</dbReference>
<organism evidence="2 3">
    <name type="scientific">Streptomyces gottesmaniae</name>
    <dbReference type="NCBI Taxonomy" id="3075518"/>
    <lineage>
        <taxon>Bacteria</taxon>
        <taxon>Bacillati</taxon>
        <taxon>Actinomycetota</taxon>
        <taxon>Actinomycetes</taxon>
        <taxon>Kitasatosporales</taxon>
        <taxon>Streptomycetaceae</taxon>
        <taxon>Streptomyces</taxon>
    </lineage>
</organism>
<comment type="caution">
    <text evidence="2">The sequence shown here is derived from an EMBL/GenBank/DDBJ whole genome shotgun (WGS) entry which is preliminary data.</text>
</comment>
<keyword evidence="3" id="KW-1185">Reference proteome</keyword>
<protein>
    <recommendedName>
        <fullName evidence="4">MarR family transcriptional regulator</fullName>
    </recommendedName>
</protein>
<reference evidence="2" key="1">
    <citation type="submission" date="2024-05" db="EMBL/GenBank/DDBJ databases">
        <title>30 novel species of actinomycetes from the DSMZ collection.</title>
        <authorList>
            <person name="Nouioui I."/>
        </authorList>
    </citation>
    <scope>NUCLEOTIDE SEQUENCE</scope>
    <source>
        <strain evidence="2">DSM 3412</strain>
    </source>
</reference>
<dbReference type="Proteomes" id="UP001180737">
    <property type="component" value="Unassembled WGS sequence"/>
</dbReference>
<evidence type="ECO:0008006" key="4">
    <source>
        <dbReference type="Google" id="ProtNLM"/>
    </source>
</evidence>
<evidence type="ECO:0000256" key="1">
    <source>
        <dbReference type="SAM" id="MobiDB-lite"/>
    </source>
</evidence>
<dbReference type="RefSeq" id="WP_311591315.1">
    <property type="nucleotide sequence ID" value="NZ_JAVRFJ010000025.1"/>
</dbReference>
<accession>A0ABU2Z5Q0</accession>